<feature type="non-terminal residue" evidence="3">
    <location>
        <position position="1"/>
    </location>
</feature>
<feature type="compositionally biased region" description="Low complexity" evidence="1">
    <location>
        <begin position="91"/>
        <end position="195"/>
    </location>
</feature>
<dbReference type="PROSITE" id="PS50234">
    <property type="entry name" value="VWFA"/>
    <property type="match status" value="1"/>
</dbReference>
<dbReference type="InterPro" id="IPR036465">
    <property type="entry name" value="vWFA_dom_sf"/>
</dbReference>
<dbReference type="Proteomes" id="UP001596012">
    <property type="component" value="Unassembled WGS sequence"/>
</dbReference>
<gene>
    <name evidence="3" type="ORF">ACFPH6_08845</name>
</gene>
<protein>
    <submittedName>
        <fullName evidence="3">VWA domain-containing protein</fullName>
    </submittedName>
</protein>
<evidence type="ECO:0000313" key="3">
    <source>
        <dbReference type="EMBL" id="MFC4464659.1"/>
    </source>
</evidence>
<dbReference type="InterPro" id="IPR002035">
    <property type="entry name" value="VWF_A"/>
</dbReference>
<dbReference type="CDD" id="cd00198">
    <property type="entry name" value="vWFA"/>
    <property type="match status" value="1"/>
</dbReference>
<dbReference type="SUPFAM" id="SSF53300">
    <property type="entry name" value="vWA-like"/>
    <property type="match status" value="1"/>
</dbReference>
<name>A0ABV8YH93_9ACTN</name>
<accession>A0ABV8YH93</accession>
<organism evidence="3 4">
    <name type="scientific">Streptomyces xiangluensis</name>
    <dbReference type="NCBI Taxonomy" id="2665720"/>
    <lineage>
        <taxon>Bacteria</taxon>
        <taxon>Bacillati</taxon>
        <taxon>Actinomycetota</taxon>
        <taxon>Actinomycetes</taxon>
        <taxon>Kitasatosporales</taxon>
        <taxon>Streptomycetaceae</taxon>
        <taxon>Streptomyces</taxon>
    </lineage>
</organism>
<feature type="region of interest" description="Disordered" evidence="1">
    <location>
        <begin position="1"/>
        <end position="195"/>
    </location>
</feature>
<evidence type="ECO:0000256" key="1">
    <source>
        <dbReference type="SAM" id="MobiDB-lite"/>
    </source>
</evidence>
<dbReference type="EMBL" id="JBHSFG010000017">
    <property type="protein sequence ID" value="MFC4464659.1"/>
    <property type="molecule type" value="Genomic_DNA"/>
</dbReference>
<keyword evidence="4" id="KW-1185">Reference proteome</keyword>
<feature type="compositionally biased region" description="Acidic residues" evidence="1">
    <location>
        <begin position="16"/>
        <end position="26"/>
    </location>
</feature>
<sequence length="406" mass="41913">PVIETAPEPEPAAAEAEPEPVVEPEPEPVAPEPEPVVAEAAPEPEPETEPAPAAEATQTPAAEAEPEPEPAAAKATPEAEPEAEAKPAPEPVAAEVEAEAKPAAEATPAPEPVAAEATAEAESKPEPVAAEATPAPASAPEAGPVVAETTPESAPAPEAVVADVSPESEPAATAAEVAPDAEPTPAAAQADEPAAEAVPADLLTAYKSAGATLKKLNLTGTTAKVYLVLDRSASMRPYYKDGSAQALGEQALALAAHLDPEAKVHVVFFSTELDGTGELTVTDHENKIDDLHAGLGRMGRTSYHAAVEEVVGHYEKSGAKDPALVIFQTDGAPDARTPATQSLTDAAKKHPAVFFSFVAFGDPENKAFDYLRKLKTDNTAHFLAGETPRELTDQELYEGVLANWRP</sequence>
<comment type="caution">
    <text evidence="3">The sequence shown here is derived from an EMBL/GenBank/DDBJ whole genome shotgun (WGS) entry which is preliminary data.</text>
</comment>
<feature type="compositionally biased region" description="Low complexity" evidence="1">
    <location>
        <begin position="50"/>
        <end position="63"/>
    </location>
</feature>
<dbReference type="SMART" id="SM00327">
    <property type="entry name" value="VWA"/>
    <property type="match status" value="1"/>
</dbReference>
<reference evidence="4" key="1">
    <citation type="journal article" date="2019" name="Int. J. Syst. Evol. Microbiol.">
        <title>The Global Catalogue of Microorganisms (GCM) 10K type strain sequencing project: providing services to taxonomists for standard genome sequencing and annotation.</title>
        <authorList>
            <consortium name="The Broad Institute Genomics Platform"/>
            <consortium name="The Broad Institute Genome Sequencing Center for Infectious Disease"/>
            <person name="Wu L."/>
            <person name="Ma J."/>
        </authorList>
    </citation>
    <scope>NUCLEOTIDE SEQUENCE [LARGE SCALE GENOMIC DNA]</scope>
    <source>
        <strain evidence="4">DT43</strain>
    </source>
</reference>
<feature type="compositionally biased region" description="Low complexity" evidence="1">
    <location>
        <begin position="1"/>
        <end position="15"/>
    </location>
</feature>
<proteinExistence type="predicted"/>
<dbReference type="Gene3D" id="3.40.50.410">
    <property type="entry name" value="von Willebrand factor, type A domain"/>
    <property type="match status" value="1"/>
</dbReference>
<evidence type="ECO:0000313" key="4">
    <source>
        <dbReference type="Proteomes" id="UP001596012"/>
    </source>
</evidence>
<dbReference type="InterPro" id="IPR019303">
    <property type="entry name" value="vWA_TerF_C"/>
</dbReference>
<dbReference type="RefSeq" id="WP_386339838.1">
    <property type="nucleotide sequence ID" value="NZ_JBHSFG010000017.1"/>
</dbReference>
<evidence type="ECO:0000259" key="2">
    <source>
        <dbReference type="PROSITE" id="PS50234"/>
    </source>
</evidence>
<dbReference type="Pfam" id="PF10138">
    <property type="entry name" value="vWA-TerF-like"/>
    <property type="match status" value="1"/>
</dbReference>
<feature type="domain" description="VWFA" evidence="2">
    <location>
        <begin position="224"/>
        <end position="400"/>
    </location>
</feature>